<accession>A0A9N9HJ78</accession>
<evidence type="ECO:0000313" key="2">
    <source>
        <dbReference type="Proteomes" id="UP000789396"/>
    </source>
</evidence>
<protein>
    <submittedName>
        <fullName evidence="1">6633_t:CDS:1</fullName>
    </submittedName>
</protein>
<evidence type="ECO:0000313" key="1">
    <source>
        <dbReference type="EMBL" id="CAG8685794.1"/>
    </source>
</evidence>
<gene>
    <name evidence="1" type="ORF">RFULGI_LOCUS9806</name>
</gene>
<name>A0A9N9HJ78_9GLOM</name>
<dbReference type="Proteomes" id="UP000789396">
    <property type="component" value="Unassembled WGS sequence"/>
</dbReference>
<proteinExistence type="predicted"/>
<sequence>MSKNSSSNQVTKTKKCSTCHNFKKKQDFCRLHDSNPQYEHDTCNRFSARRAKKRQEANPKKRSKLTTDLEIVVLTISTSTFRTNVTDFLQVDNIFEDHDNLELALESSIFDDESTNMIEVHDSSDEYDKKENMLSYCIDEVERFIATQFQNAESLGEPTRFALEIKLDSEILEVIKIDWELETGPINLEKTKNSFAQLIKILILPLKSESRYY</sequence>
<dbReference type="EMBL" id="CAJVPZ010018280">
    <property type="protein sequence ID" value="CAG8685794.1"/>
    <property type="molecule type" value="Genomic_DNA"/>
</dbReference>
<comment type="caution">
    <text evidence="1">The sequence shown here is derived from an EMBL/GenBank/DDBJ whole genome shotgun (WGS) entry which is preliminary data.</text>
</comment>
<dbReference type="OrthoDB" id="2427769at2759"/>
<dbReference type="AlphaFoldDB" id="A0A9N9HJ78"/>
<reference evidence="1" key="1">
    <citation type="submission" date="2021-06" db="EMBL/GenBank/DDBJ databases">
        <authorList>
            <person name="Kallberg Y."/>
            <person name="Tangrot J."/>
            <person name="Rosling A."/>
        </authorList>
    </citation>
    <scope>NUCLEOTIDE SEQUENCE</scope>
    <source>
        <strain evidence="1">IN212</strain>
    </source>
</reference>
<organism evidence="1 2">
    <name type="scientific">Racocetra fulgida</name>
    <dbReference type="NCBI Taxonomy" id="60492"/>
    <lineage>
        <taxon>Eukaryota</taxon>
        <taxon>Fungi</taxon>
        <taxon>Fungi incertae sedis</taxon>
        <taxon>Mucoromycota</taxon>
        <taxon>Glomeromycotina</taxon>
        <taxon>Glomeromycetes</taxon>
        <taxon>Diversisporales</taxon>
        <taxon>Gigasporaceae</taxon>
        <taxon>Racocetra</taxon>
    </lineage>
</organism>
<keyword evidence="2" id="KW-1185">Reference proteome</keyword>